<comment type="function">
    <text evidence="2">Involved in the storage or transport of lipids necessary for membrane maintenance under stressful conditions. Displays a binding preference for lysophospholipids.</text>
</comment>
<comment type="caution">
    <text evidence="5">The sequence shown here is derived from an EMBL/GenBank/DDBJ whole genome shotgun (WGS) entry which is preliminary data.</text>
</comment>
<dbReference type="InterPro" id="IPR022272">
    <property type="entry name" value="Lipocalin_CS"/>
</dbReference>
<gene>
    <name evidence="5" type="ORF">ACFSX5_06830</name>
</gene>
<feature type="chain" id="PRO_5045015722" description="Outer membrane lipoprotein Blc" evidence="2">
    <location>
        <begin position="20"/>
        <end position="190"/>
    </location>
</feature>
<dbReference type="InterPro" id="IPR047202">
    <property type="entry name" value="Lipocalin_Blc-like_dom"/>
</dbReference>
<dbReference type="Pfam" id="PF08212">
    <property type="entry name" value="Lipocalin_2"/>
    <property type="match status" value="1"/>
</dbReference>
<dbReference type="Proteomes" id="UP001597521">
    <property type="component" value="Unassembled WGS sequence"/>
</dbReference>
<keyword evidence="2" id="KW-0998">Cell outer membrane</keyword>
<accession>A0ABW5QJI2</accession>
<name>A0ABW5QJI2_9HYPH</name>
<keyword evidence="2" id="KW-0732">Signal</keyword>
<dbReference type="PIRSF" id="PIRSF036893">
    <property type="entry name" value="Lipocalin_ApoD"/>
    <property type="match status" value="1"/>
</dbReference>
<dbReference type="InterPro" id="IPR012674">
    <property type="entry name" value="Calycin"/>
</dbReference>
<evidence type="ECO:0000256" key="3">
    <source>
        <dbReference type="SAM" id="MobiDB-lite"/>
    </source>
</evidence>
<dbReference type="PANTHER" id="PTHR10612:SF34">
    <property type="entry name" value="APOLIPOPROTEIN D"/>
    <property type="match status" value="1"/>
</dbReference>
<organism evidence="5 6">
    <name type="scientific">Devosia albogilva</name>
    <dbReference type="NCBI Taxonomy" id="429726"/>
    <lineage>
        <taxon>Bacteria</taxon>
        <taxon>Pseudomonadati</taxon>
        <taxon>Pseudomonadota</taxon>
        <taxon>Alphaproteobacteria</taxon>
        <taxon>Hyphomicrobiales</taxon>
        <taxon>Devosiaceae</taxon>
        <taxon>Devosia</taxon>
    </lineage>
</organism>
<keyword evidence="6" id="KW-1185">Reference proteome</keyword>
<feature type="region of interest" description="Disordered" evidence="3">
    <location>
        <begin position="154"/>
        <end position="190"/>
    </location>
</feature>
<dbReference type="PANTHER" id="PTHR10612">
    <property type="entry name" value="APOLIPOPROTEIN D"/>
    <property type="match status" value="1"/>
</dbReference>
<dbReference type="CDD" id="cd19438">
    <property type="entry name" value="lipocalin_Blc-like"/>
    <property type="match status" value="1"/>
</dbReference>
<evidence type="ECO:0000313" key="5">
    <source>
        <dbReference type="EMBL" id="MFD2647501.1"/>
    </source>
</evidence>
<keyword evidence="2" id="KW-0446">Lipid-binding</keyword>
<dbReference type="InterPro" id="IPR022271">
    <property type="entry name" value="Lipocalin_ApoD"/>
</dbReference>
<reference evidence="6" key="1">
    <citation type="journal article" date="2019" name="Int. J. Syst. Evol. Microbiol.">
        <title>The Global Catalogue of Microorganisms (GCM) 10K type strain sequencing project: providing services to taxonomists for standard genome sequencing and annotation.</title>
        <authorList>
            <consortium name="The Broad Institute Genomics Platform"/>
            <consortium name="The Broad Institute Genome Sequencing Center for Infectious Disease"/>
            <person name="Wu L."/>
            <person name="Ma J."/>
        </authorList>
    </citation>
    <scope>NUCLEOTIDE SEQUENCE [LARGE SCALE GENOMIC DNA]</scope>
    <source>
        <strain evidence="6">CCM 7427</strain>
    </source>
</reference>
<keyword evidence="2" id="KW-0472">Membrane</keyword>
<evidence type="ECO:0000259" key="4">
    <source>
        <dbReference type="Pfam" id="PF08212"/>
    </source>
</evidence>
<dbReference type="InterPro" id="IPR000566">
    <property type="entry name" value="Lipocln_cytosolic_FA-bd_dom"/>
</dbReference>
<feature type="domain" description="Lipocalin/cytosolic fatty-acid binding" evidence="4">
    <location>
        <begin position="30"/>
        <end position="177"/>
    </location>
</feature>
<comment type="subcellular location">
    <subcellularLocation>
        <location evidence="2">Cell outer membrane</location>
    </subcellularLocation>
</comment>
<dbReference type="RefSeq" id="WP_386832524.1">
    <property type="nucleotide sequence ID" value="NZ_JBHUNP010000001.1"/>
</dbReference>
<protein>
    <recommendedName>
        <fullName evidence="2">Outer membrane lipoprotein Blc</fullName>
    </recommendedName>
</protein>
<evidence type="ECO:0000313" key="6">
    <source>
        <dbReference type="Proteomes" id="UP001597521"/>
    </source>
</evidence>
<proteinExistence type="inferred from homology"/>
<dbReference type="Gene3D" id="2.40.128.20">
    <property type="match status" value="1"/>
</dbReference>
<dbReference type="SUPFAM" id="SSF50814">
    <property type="entry name" value="Lipocalins"/>
    <property type="match status" value="1"/>
</dbReference>
<dbReference type="EMBL" id="JBHUNP010000001">
    <property type="protein sequence ID" value="MFD2647501.1"/>
    <property type="molecule type" value="Genomic_DNA"/>
</dbReference>
<dbReference type="PROSITE" id="PS00213">
    <property type="entry name" value="LIPOCALIN"/>
    <property type="match status" value="1"/>
</dbReference>
<keyword evidence="2" id="KW-0449">Lipoprotein</keyword>
<comment type="subunit">
    <text evidence="2">Homodimer.</text>
</comment>
<feature type="signal peptide" evidence="2">
    <location>
        <begin position="1"/>
        <end position="19"/>
    </location>
</feature>
<evidence type="ECO:0000256" key="2">
    <source>
        <dbReference type="PIRNR" id="PIRNR036893"/>
    </source>
</evidence>
<sequence length="190" mass="20078">MRIALAVGAALFVAAPSLAQEAGTTTTLEIDPQAYTGLWYEIANTPTPYEQDCQGGVTAVYTLIDDATMEVVNRCDRESGGDEQGVVGEAEVVNGNFNTFSVEFGEESGTPGVNYVVAAVGEEEDGQYPWAAVYSPDGNTGWILARGLELSEEDRAEAEEALSEVGVDVSQLEDTPQPPQTYDPAADSAS</sequence>
<comment type="similarity">
    <text evidence="1 2">Belongs to the calycin superfamily. Lipocalin family.</text>
</comment>
<evidence type="ECO:0000256" key="1">
    <source>
        <dbReference type="ARBA" id="ARBA00006889"/>
    </source>
</evidence>